<evidence type="ECO:0000313" key="1">
    <source>
        <dbReference type="EMBL" id="SUZ88284.1"/>
    </source>
</evidence>
<feature type="non-terminal residue" evidence="1">
    <location>
        <position position="36"/>
    </location>
</feature>
<gene>
    <name evidence="1" type="ORF">METZ01_LOCUS41138</name>
</gene>
<name>A0A381RAP7_9ZZZZ</name>
<organism evidence="1">
    <name type="scientific">marine metagenome</name>
    <dbReference type="NCBI Taxonomy" id="408172"/>
    <lineage>
        <taxon>unclassified sequences</taxon>
        <taxon>metagenomes</taxon>
        <taxon>ecological metagenomes</taxon>
    </lineage>
</organism>
<sequence>MNSNSIQSRIGSATISRTESVVAGELINFTITYTAG</sequence>
<proteinExistence type="predicted"/>
<reference evidence="1" key="1">
    <citation type="submission" date="2018-05" db="EMBL/GenBank/DDBJ databases">
        <authorList>
            <person name="Lanie J.A."/>
            <person name="Ng W.-L."/>
            <person name="Kazmierczak K.M."/>
            <person name="Andrzejewski T.M."/>
            <person name="Davidsen T.M."/>
            <person name="Wayne K.J."/>
            <person name="Tettelin H."/>
            <person name="Glass J.I."/>
            <person name="Rusch D."/>
            <person name="Podicherti R."/>
            <person name="Tsui H.-C.T."/>
            <person name="Winkler M.E."/>
        </authorList>
    </citation>
    <scope>NUCLEOTIDE SEQUENCE</scope>
</reference>
<dbReference type="AlphaFoldDB" id="A0A381RAP7"/>
<dbReference type="EMBL" id="UINC01001763">
    <property type="protein sequence ID" value="SUZ88284.1"/>
    <property type="molecule type" value="Genomic_DNA"/>
</dbReference>
<protein>
    <submittedName>
        <fullName evidence="1">Uncharacterized protein</fullName>
    </submittedName>
</protein>
<accession>A0A381RAP7</accession>